<accession>A0A261UZC1</accession>
<dbReference type="Proteomes" id="UP000215767">
    <property type="component" value="Unassembled WGS sequence"/>
</dbReference>
<dbReference type="RefSeq" id="WP_094840139.1">
    <property type="nucleotide sequence ID" value="NZ_NEVS01000001.1"/>
</dbReference>
<dbReference type="SUPFAM" id="SSF56784">
    <property type="entry name" value="HAD-like"/>
    <property type="match status" value="1"/>
</dbReference>
<evidence type="ECO:0000313" key="1">
    <source>
        <dbReference type="EMBL" id="OZI66941.1"/>
    </source>
</evidence>
<dbReference type="Gene3D" id="3.40.50.1000">
    <property type="entry name" value="HAD superfamily/HAD-like"/>
    <property type="match status" value="1"/>
</dbReference>
<sequence length="225" mass="25515">MRDEPLFLFDVDNTLFDNDRMNRDLDERLRDVLGEDAVRRYRQVYEKRRNESGYADYLGSLQDLRQPGANDAQLVQVSTFLMEYPFQRAVFPGALDALSSVGKAVILSDGDVVFQPHKIRAAGLWDAVDGRVLIHVHKERMLAQIAQAHPAPHYVMVDDKLRLLAAIKRAWGERVTTVFVRQGHYALNDEENASYPSADITLDRIGQLADADIPVRASPPRARDD</sequence>
<dbReference type="AlphaFoldDB" id="A0A261UZC1"/>
<dbReference type="InterPro" id="IPR023214">
    <property type="entry name" value="HAD_sf"/>
</dbReference>
<reference evidence="2" key="1">
    <citation type="submission" date="2017-05" db="EMBL/GenBank/DDBJ databases">
        <title>Complete and WGS of Bordetella genogroups.</title>
        <authorList>
            <person name="Spilker T."/>
            <person name="Lipuma J."/>
        </authorList>
    </citation>
    <scope>NUCLEOTIDE SEQUENCE [LARGE SCALE GENOMIC DNA]</scope>
    <source>
        <strain evidence="2">AU8856</strain>
    </source>
</reference>
<dbReference type="EMBL" id="NEVS01000001">
    <property type="protein sequence ID" value="OZI66941.1"/>
    <property type="molecule type" value="Genomic_DNA"/>
</dbReference>
<dbReference type="OrthoDB" id="152220at2"/>
<protein>
    <submittedName>
        <fullName evidence="1">Haloacid dehalogenase</fullName>
    </submittedName>
</protein>
<dbReference type="SFLD" id="SFLDS00003">
    <property type="entry name" value="Haloacid_Dehalogenase"/>
    <property type="match status" value="1"/>
</dbReference>
<name>A0A261UZC1_9BORD</name>
<gene>
    <name evidence="1" type="ORF">CAL28_04305</name>
</gene>
<keyword evidence="2" id="KW-1185">Reference proteome</keyword>
<evidence type="ECO:0000313" key="2">
    <source>
        <dbReference type="Proteomes" id="UP000215767"/>
    </source>
</evidence>
<dbReference type="Gene3D" id="1.10.286.50">
    <property type="match status" value="1"/>
</dbReference>
<organism evidence="1 2">
    <name type="scientific">Bordetella genomosp. 11</name>
    <dbReference type="NCBI Taxonomy" id="1416808"/>
    <lineage>
        <taxon>Bacteria</taxon>
        <taxon>Pseudomonadati</taxon>
        <taxon>Pseudomonadota</taxon>
        <taxon>Betaproteobacteria</taxon>
        <taxon>Burkholderiales</taxon>
        <taxon>Alcaligenaceae</taxon>
        <taxon>Bordetella</taxon>
    </lineage>
</organism>
<proteinExistence type="predicted"/>
<dbReference type="SFLD" id="SFLDG01129">
    <property type="entry name" value="C1.5:_HAD__Beta-PGM__Phosphata"/>
    <property type="match status" value="1"/>
</dbReference>
<dbReference type="InterPro" id="IPR036412">
    <property type="entry name" value="HAD-like_sf"/>
</dbReference>
<comment type="caution">
    <text evidence="1">The sequence shown here is derived from an EMBL/GenBank/DDBJ whole genome shotgun (WGS) entry which is preliminary data.</text>
</comment>